<dbReference type="EMBL" id="AAKL01000054">
    <property type="protein sequence ID" value="EAP71410.1"/>
    <property type="molecule type" value="Genomic_DNA"/>
</dbReference>
<evidence type="ECO:0000256" key="1">
    <source>
        <dbReference type="ARBA" id="ARBA00022485"/>
    </source>
</evidence>
<feature type="active site" description="Proton donor" evidence="9">
    <location>
        <position position="240"/>
    </location>
</feature>
<comment type="catalytic activity">
    <reaction evidence="9">
        <text>epoxyqueuosine(34) in tRNA + AH2 = queuosine(34) in tRNA + A + H2O</text>
        <dbReference type="Rhea" id="RHEA:32159"/>
        <dbReference type="Rhea" id="RHEA-COMP:18571"/>
        <dbReference type="Rhea" id="RHEA-COMP:18582"/>
        <dbReference type="ChEBI" id="CHEBI:13193"/>
        <dbReference type="ChEBI" id="CHEBI:15377"/>
        <dbReference type="ChEBI" id="CHEBI:17499"/>
        <dbReference type="ChEBI" id="CHEBI:194431"/>
        <dbReference type="ChEBI" id="CHEBI:194443"/>
        <dbReference type="EC" id="1.17.99.6"/>
    </reaction>
</comment>
<feature type="binding site" evidence="9">
    <location>
        <position position="347"/>
    </location>
    <ligand>
        <name>[4Fe-4S] cluster</name>
        <dbReference type="ChEBI" id="CHEBI:49883"/>
        <label>2</label>
    </ligand>
</feature>
<keyword evidence="1 9" id="KW-0004">4Fe-4S</keyword>
<evidence type="ECO:0000256" key="4">
    <source>
        <dbReference type="ARBA" id="ARBA00022723"/>
    </source>
</evidence>
<feature type="binding site" evidence="9">
    <location>
        <position position="304"/>
    </location>
    <ligand>
        <name>[4Fe-4S] cluster</name>
        <dbReference type="ChEBI" id="CHEBI:49883"/>
        <label>2</label>
    </ligand>
</feature>
<dbReference type="HAMAP" id="MF_00916">
    <property type="entry name" value="QueG"/>
    <property type="match status" value="1"/>
</dbReference>
<feature type="binding site" evidence="9">
    <location>
        <position position="240"/>
    </location>
    <ligand>
        <name>cob(II)alamin</name>
        <dbReference type="ChEBI" id="CHEBI:16304"/>
    </ligand>
</feature>
<comment type="function">
    <text evidence="9">Catalyzes the conversion of epoxyqueuosine (oQ) to queuosine (Q), which is a hypermodified base found in the wobble positions of tRNA(Asp), tRNA(Asn), tRNA(His) and tRNA(Tyr).</text>
</comment>
<dbReference type="GO" id="GO:0005737">
    <property type="term" value="C:cytoplasm"/>
    <property type="evidence" value="ECO:0007669"/>
    <property type="project" value="UniProtKB-SubCell"/>
</dbReference>
<evidence type="ECO:0000256" key="5">
    <source>
        <dbReference type="ARBA" id="ARBA00022785"/>
    </source>
</evidence>
<evidence type="ECO:0000256" key="3">
    <source>
        <dbReference type="ARBA" id="ARBA00022694"/>
    </source>
</evidence>
<dbReference type="GO" id="GO:0031419">
    <property type="term" value="F:cobalamin binding"/>
    <property type="evidence" value="ECO:0007669"/>
    <property type="project" value="UniProtKB-KW"/>
</dbReference>
<dbReference type="PANTHER" id="PTHR30002:SF4">
    <property type="entry name" value="EPOXYQUEUOSINE REDUCTASE"/>
    <property type="match status" value="1"/>
</dbReference>
<comment type="subcellular location">
    <subcellularLocation>
        <location evidence="9">Cytoplasm</location>
    </subcellularLocation>
</comment>
<evidence type="ECO:0000259" key="11">
    <source>
        <dbReference type="PROSITE" id="PS51379"/>
    </source>
</evidence>
<dbReference type="NCBIfam" id="TIGR00276">
    <property type="entry name" value="tRNA epoxyqueuosine(34) reductase QueG"/>
    <property type="match status" value="1"/>
</dbReference>
<dbReference type="Proteomes" id="UP000005933">
    <property type="component" value="Unassembled WGS sequence"/>
</dbReference>
<dbReference type="InterPro" id="IPR013542">
    <property type="entry name" value="QueG_DUF1730"/>
</dbReference>
<reference evidence="12 13" key="1">
    <citation type="journal article" date="2006" name="Mol. Plant Microbe Interact.">
        <title>Identification of open reading frames unique to a select agent: Ralstonia solanacearum race 3 biovar 2.</title>
        <authorList>
            <person name="Gabriel D.W."/>
            <person name="Allen C."/>
            <person name="Schell M."/>
            <person name="Denny T.P."/>
            <person name="Greenberg J.T."/>
            <person name="Duan Y.P."/>
            <person name="Flores-Cruz Z."/>
            <person name="Huang Q."/>
            <person name="Clifford J.M."/>
            <person name="Presting G."/>
            <person name="Gonzalez E.T."/>
            <person name="Reddy J."/>
            <person name="Elphinstone J."/>
            <person name="Swanson J."/>
            <person name="Yao J."/>
            <person name="Mulholland V."/>
            <person name="Liu L."/>
            <person name="Farmerie W."/>
            <person name="Patnaikuni M."/>
            <person name="Balogh B."/>
            <person name="Norman D."/>
            <person name="Alvarez A."/>
            <person name="Castillo J.A."/>
            <person name="Jones J."/>
            <person name="Saddler G."/>
            <person name="Walunas T."/>
            <person name="Zhukov A."/>
            <person name="Mikhailova N."/>
        </authorList>
    </citation>
    <scope>NUCLEOTIDE SEQUENCE [LARGE SCALE GENOMIC DNA]</scope>
    <source>
        <strain evidence="12 13">UW551</strain>
    </source>
</reference>
<comment type="similarity">
    <text evidence="9">Belongs to the QueG family.</text>
</comment>
<dbReference type="InterPro" id="IPR017900">
    <property type="entry name" value="4Fe4S_Fe_S_CS"/>
</dbReference>
<dbReference type="Gene3D" id="3.30.70.20">
    <property type="match status" value="1"/>
</dbReference>
<comment type="caution">
    <text evidence="12">The sequence shown here is derived from an EMBL/GenBank/DDBJ whole genome shotgun (WGS) entry which is preliminary data.</text>
</comment>
<feature type="binding site" evidence="9">
    <location>
        <position position="275"/>
    </location>
    <ligand>
        <name>cob(II)alamin</name>
        <dbReference type="ChEBI" id="CHEBI:16304"/>
    </ligand>
</feature>
<dbReference type="AlphaFoldDB" id="A0AB33V932"/>
<comment type="cofactor">
    <cofactor evidence="9">
        <name>cob(II)alamin</name>
        <dbReference type="ChEBI" id="CHEBI:16304"/>
    </cofactor>
</comment>
<evidence type="ECO:0000256" key="2">
    <source>
        <dbReference type="ARBA" id="ARBA00022490"/>
    </source>
</evidence>
<keyword evidence="7 9" id="KW-0408">Iron</keyword>
<sequence>MARDSVVLPAPRSPESCTCTGRGPSARTACARAAPNAAVAASSTSGTVRSASGSVGPAKAAAMGTGGIAYNLGMSGTPTSLPEPGLDARLPADEGGMAALVAQIRSWGTGLGFDAIRIADVDLSHAEDGLRTWLAQGFHGDMDYMANHGMLRARPAELVAGTVRAIVARMPYVPHRGAAAPAGGDWRAIEWDRLRRPEDATISLYARGRDYHKVLRQRLQKLAEHIASAVGPYGYRVFTDSAPVLEVALATNGGLGWRGKHTLLLDRDAGSMFFLGEILIDLPLPVDPPATPRCGHCTRCIDVCPTQAIVAPYVVDARRCISYLTIEHKGAIPVELREAMGNHVYGCDDCQLVCPWNKFAVHAGLPDFDVRNGFDAVTLVDLFNWTEDEFNQRLEGSPIRRIGHERWLRNIAVALGNALRAPLPASSRARLLAALQAHADDPSPLVREHVAWALAQ</sequence>
<organism evidence="12 13">
    <name type="scientific">Ralstonia solanacearum (strain UW551)</name>
    <dbReference type="NCBI Taxonomy" id="342110"/>
    <lineage>
        <taxon>Bacteria</taxon>
        <taxon>Pseudomonadati</taxon>
        <taxon>Pseudomonadota</taxon>
        <taxon>Betaproteobacteria</taxon>
        <taxon>Burkholderiales</taxon>
        <taxon>Burkholderiaceae</taxon>
        <taxon>Ralstonia</taxon>
        <taxon>Ralstonia solanacearum species complex</taxon>
    </lineage>
</organism>
<keyword evidence="9" id="KW-0170">Cobalt</keyword>
<gene>
    <name evidence="9" type="primary">queG</name>
    <name evidence="12" type="ORF">RRSL_01109</name>
</gene>
<feature type="binding site" evidence="9">
    <location>
        <begin position="347"/>
        <end position="348"/>
    </location>
    <ligand>
        <name>cob(II)alamin</name>
        <dbReference type="ChEBI" id="CHEBI:16304"/>
    </ligand>
</feature>
<feature type="binding site" evidence="9">
    <location>
        <position position="320"/>
    </location>
    <ligand>
        <name>[4Fe-4S] cluster</name>
        <dbReference type="ChEBI" id="CHEBI:49883"/>
        <label>2</label>
    </ligand>
</feature>
<keyword evidence="9" id="KW-0846">Cobalamin</keyword>
<feature type="binding site" evidence="9">
    <location>
        <position position="350"/>
    </location>
    <ligand>
        <name>[4Fe-4S] cluster</name>
        <dbReference type="ChEBI" id="CHEBI:49883"/>
        <label>2</label>
    </ligand>
</feature>
<comment type="caution">
    <text evidence="9">Lacks conserved residue(s) required for the propagation of feature annotation.</text>
</comment>
<dbReference type="Pfam" id="PF13484">
    <property type="entry name" value="Fer4_16"/>
    <property type="match status" value="1"/>
</dbReference>
<feature type="binding site" evidence="9">
    <location>
        <position position="152"/>
    </location>
    <ligand>
        <name>cob(II)alamin</name>
        <dbReference type="ChEBI" id="CHEBI:16304"/>
    </ligand>
</feature>
<feature type="binding site" evidence="9">
    <location>
        <position position="354"/>
    </location>
    <ligand>
        <name>[4Fe-4S] cluster</name>
        <dbReference type="ChEBI" id="CHEBI:49883"/>
        <label>1</label>
    </ligand>
</feature>
<dbReference type="GO" id="GO:0046872">
    <property type="term" value="F:metal ion binding"/>
    <property type="evidence" value="ECO:0007669"/>
    <property type="project" value="UniProtKB-KW"/>
</dbReference>
<evidence type="ECO:0000256" key="8">
    <source>
        <dbReference type="ARBA" id="ARBA00023014"/>
    </source>
</evidence>
<accession>A0AB33V932</accession>
<evidence type="ECO:0000256" key="9">
    <source>
        <dbReference type="HAMAP-Rule" id="MF_00916"/>
    </source>
</evidence>
<feature type="binding site" evidence="9">
    <location>
        <position position="322"/>
    </location>
    <ligand>
        <name>cob(II)alamin</name>
        <dbReference type="ChEBI" id="CHEBI:16304"/>
    </ligand>
</feature>
<dbReference type="Pfam" id="PF08331">
    <property type="entry name" value="QueG_DUF1730"/>
    <property type="match status" value="1"/>
</dbReference>
<keyword evidence="6 9" id="KW-0560">Oxidoreductase</keyword>
<comment type="cofactor">
    <cofactor evidence="9">
        <name>[4Fe-4S] cluster</name>
        <dbReference type="ChEBI" id="CHEBI:49883"/>
    </cofactor>
    <text evidence="9">Binds 2 [4Fe-4S] clusters per monomer.</text>
</comment>
<evidence type="ECO:0000256" key="10">
    <source>
        <dbReference type="SAM" id="MobiDB-lite"/>
    </source>
</evidence>
<keyword evidence="4 9" id="KW-0479">Metal-binding</keyword>
<dbReference type="PROSITE" id="PS00198">
    <property type="entry name" value="4FE4S_FER_1"/>
    <property type="match status" value="1"/>
</dbReference>
<feature type="binding site" evidence="9">
    <location>
        <position position="264"/>
    </location>
    <ligand>
        <name>cob(II)alamin</name>
        <dbReference type="ChEBI" id="CHEBI:16304"/>
    </ligand>
</feature>
<evidence type="ECO:0000256" key="6">
    <source>
        <dbReference type="ARBA" id="ARBA00023002"/>
    </source>
</evidence>
<evidence type="ECO:0000313" key="13">
    <source>
        <dbReference type="Proteomes" id="UP000005933"/>
    </source>
</evidence>
<comment type="subunit">
    <text evidence="9">Monomer.</text>
</comment>
<name>A0AB33V932_RALSU</name>
<keyword evidence="3 9" id="KW-0819">tRNA processing</keyword>
<feature type="binding site" evidence="9">
    <location>
        <position position="300"/>
    </location>
    <ligand>
        <name>[4Fe-4S] cluster</name>
        <dbReference type="ChEBI" id="CHEBI:49883"/>
        <label>1</label>
    </ligand>
</feature>
<dbReference type="GO" id="GO:0008616">
    <property type="term" value="P:tRNA queuosine(34) biosynthetic process"/>
    <property type="evidence" value="ECO:0007669"/>
    <property type="project" value="UniProtKB-UniRule"/>
</dbReference>
<feature type="domain" description="4Fe-4S ferredoxin-type" evidence="11">
    <location>
        <begin position="282"/>
        <end position="314"/>
    </location>
</feature>
<feature type="binding site" evidence="9">
    <location>
        <position position="329"/>
    </location>
    <ligand>
        <name>tRNA</name>
        <dbReference type="ChEBI" id="CHEBI:17843"/>
    </ligand>
</feature>
<dbReference type="GO" id="GO:0051539">
    <property type="term" value="F:4 iron, 4 sulfur cluster binding"/>
    <property type="evidence" value="ECO:0007669"/>
    <property type="project" value="UniProtKB-KW"/>
</dbReference>
<comment type="pathway">
    <text evidence="9">tRNA modification; tRNA-queuosine biosynthesis.</text>
</comment>
<feature type="region of interest" description="Disordered" evidence="10">
    <location>
        <begin position="1"/>
        <end position="24"/>
    </location>
</feature>
<keyword evidence="8 9" id="KW-0411">Iron-sulfur</keyword>
<keyword evidence="2 9" id="KW-0963">Cytoplasm</keyword>
<keyword evidence="5 9" id="KW-0671">Queuosine biosynthesis</keyword>
<feature type="binding site" evidence="9">
    <location>
        <position position="294"/>
    </location>
    <ligand>
        <name>[4Fe-4S] cluster</name>
        <dbReference type="ChEBI" id="CHEBI:49883"/>
        <label>1</label>
    </ligand>
</feature>
<dbReference type="FunFam" id="3.30.70.20:FF:000017">
    <property type="entry name" value="Epoxyqueuosine reductase"/>
    <property type="match status" value="1"/>
</dbReference>
<dbReference type="InterPro" id="IPR017896">
    <property type="entry name" value="4Fe4S_Fe-S-bd"/>
</dbReference>
<feature type="binding site" evidence="9">
    <location>
        <position position="297"/>
    </location>
    <ligand>
        <name>[4Fe-4S] cluster</name>
        <dbReference type="ChEBI" id="CHEBI:49883"/>
        <label>1</label>
    </ligand>
</feature>
<dbReference type="PROSITE" id="PS51379">
    <property type="entry name" value="4FE4S_FER_2"/>
    <property type="match status" value="1"/>
</dbReference>
<dbReference type="SUPFAM" id="SSF46548">
    <property type="entry name" value="alpha-helical ferredoxin"/>
    <property type="match status" value="1"/>
</dbReference>
<proteinExistence type="inferred from homology"/>
<dbReference type="PANTHER" id="PTHR30002">
    <property type="entry name" value="EPOXYQUEUOSINE REDUCTASE"/>
    <property type="match status" value="1"/>
</dbReference>
<dbReference type="GO" id="GO:0052693">
    <property type="term" value="F:epoxyqueuosine reductase activity"/>
    <property type="evidence" value="ECO:0007669"/>
    <property type="project" value="UniProtKB-UniRule"/>
</dbReference>
<evidence type="ECO:0000313" key="12">
    <source>
        <dbReference type="EMBL" id="EAP71410.1"/>
    </source>
</evidence>
<dbReference type="EC" id="1.17.99.6" evidence="9"/>
<dbReference type="InterPro" id="IPR004453">
    <property type="entry name" value="QueG"/>
</dbReference>
<evidence type="ECO:0000256" key="7">
    <source>
        <dbReference type="ARBA" id="ARBA00023004"/>
    </source>
</evidence>
<protein>
    <recommendedName>
        <fullName evidence="9">Epoxyqueuosine reductase</fullName>
        <ecNumber evidence="9">1.17.99.6</ecNumber>
    </recommendedName>
    <alternativeName>
        <fullName evidence="9">Queuosine biosynthesis protein QueG</fullName>
    </alternativeName>
</protein>